<proteinExistence type="predicted"/>
<gene>
    <name evidence="3" type="ORF">IAD42_02610</name>
</gene>
<reference evidence="3" key="2">
    <citation type="journal article" date="2021" name="PeerJ">
        <title>Extensive microbial diversity within the chicken gut microbiome revealed by metagenomics and culture.</title>
        <authorList>
            <person name="Gilroy R."/>
            <person name="Ravi A."/>
            <person name="Getino M."/>
            <person name="Pursley I."/>
            <person name="Horton D.L."/>
            <person name="Alikhan N.F."/>
            <person name="Baker D."/>
            <person name="Gharbi K."/>
            <person name="Hall N."/>
            <person name="Watson M."/>
            <person name="Adriaenssens E.M."/>
            <person name="Foster-Nyarko E."/>
            <person name="Jarju S."/>
            <person name="Secka A."/>
            <person name="Antonio M."/>
            <person name="Oren A."/>
            <person name="Chaudhuri R.R."/>
            <person name="La Ragione R."/>
            <person name="Hildebrand F."/>
            <person name="Pallen M.J."/>
        </authorList>
    </citation>
    <scope>NUCLEOTIDE SEQUENCE</scope>
    <source>
        <strain evidence="3">ChiHecec3B27-6122</strain>
    </source>
</reference>
<feature type="transmembrane region" description="Helical" evidence="2">
    <location>
        <begin position="212"/>
        <end position="230"/>
    </location>
</feature>
<evidence type="ECO:0000313" key="4">
    <source>
        <dbReference type="Proteomes" id="UP000886876"/>
    </source>
</evidence>
<keyword evidence="2" id="KW-0472">Membrane</keyword>
<accession>A0A9D1G4H9</accession>
<name>A0A9D1G4H9_9FIRM</name>
<feature type="compositionally biased region" description="Low complexity" evidence="1">
    <location>
        <begin position="58"/>
        <end position="67"/>
    </location>
</feature>
<protein>
    <submittedName>
        <fullName evidence="3">Uncharacterized protein</fullName>
    </submittedName>
</protein>
<evidence type="ECO:0000313" key="3">
    <source>
        <dbReference type="EMBL" id="HIS96847.1"/>
    </source>
</evidence>
<evidence type="ECO:0000256" key="2">
    <source>
        <dbReference type="SAM" id="Phobius"/>
    </source>
</evidence>
<feature type="transmembrane region" description="Helical" evidence="2">
    <location>
        <begin position="148"/>
        <end position="168"/>
    </location>
</feature>
<evidence type="ECO:0000256" key="1">
    <source>
        <dbReference type="SAM" id="MobiDB-lite"/>
    </source>
</evidence>
<dbReference type="Proteomes" id="UP000886876">
    <property type="component" value="Unassembled WGS sequence"/>
</dbReference>
<feature type="region of interest" description="Disordered" evidence="1">
    <location>
        <begin position="41"/>
        <end position="89"/>
    </location>
</feature>
<sequence length="239" mass="26229">MRCPNCGMDIVIATHLCPHCGYAHDFDGAIEKRRDIPEPWELTPDRARARREKRERAASAWADSRAGAGTGVRESRRARERERDAGRAGEREGSFASAMHIFCVLSIGVMMVLLFGSALMLYSGSYYVLTSGVSADYVYSQLPSLRSADQLLCVGYGLAGLLALSSLLKLVKREAAGIRSFYIASALYAGTSLLYGAFVLVDFNTVEQLADAAVKLIPFAVYFGMLAMHFRRNADMYSA</sequence>
<dbReference type="EMBL" id="DVJS01000058">
    <property type="protein sequence ID" value="HIS96847.1"/>
    <property type="molecule type" value="Genomic_DNA"/>
</dbReference>
<organism evidence="3 4">
    <name type="scientific">Candidatus Scatomorpha pullistercoris</name>
    <dbReference type="NCBI Taxonomy" id="2840929"/>
    <lineage>
        <taxon>Bacteria</taxon>
        <taxon>Bacillati</taxon>
        <taxon>Bacillota</taxon>
        <taxon>Clostridia</taxon>
        <taxon>Eubacteriales</taxon>
        <taxon>Candidatus Scatomorpha</taxon>
    </lineage>
</organism>
<reference evidence="3" key="1">
    <citation type="submission" date="2020-10" db="EMBL/GenBank/DDBJ databases">
        <authorList>
            <person name="Gilroy R."/>
        </authorList>
    </citation>
    <scope>NUCLEOTIDE SEQUENCE</scope>
    <source>
        <strain evidence="3">ChiHecec3B27-6122</strain>
    </source>
</reference>
<dbReference type="AlphaFoldDB" id="A0A9D1G4H9"/>
<feature type="compositionally biased region" description="Basic and acidic residues" evidence="1">
    <location>
        <begin position="41"/>
        <end position="57"/>
    </location>
</feature>
<comment type="caution">
    <text evidence="3">The sequence shown here is derived from an EMBL/GenBank/DDBJ whole genome shotgun (WGS) entry which is preliminary data.</text>
</comment>
<feature type="compositionally biased region" description="Basic and acidic residues" evidence="1">
    <location>
        <begin position="73"/>
        <end position="89"/>
    </location>
</feature>
<keyword evidence="2" id="KW-1133">Transmembrane helix</keyword>
<feature type="transmembrane region" description="Helical" evidence="2">
    <location>
        <begin position="180"/>
        <end position="200"/>
    </location>
</feature>
<keyword evidence="2" id="KW-0812">Transmembrane</keyword>
<feature type="transmembrane region" description="Helical" evidence="2">
    <location>
        <begin position="101"/>
        <end position="128"/>
    </location>
</feature>